<feature type="domain" description="Prephenate/arogenate dehydrogenase" evidence="10">
    <location>
        <begin position="6"/>
        <end position="299"/>
    </location>
</feature>
<evidence type="ECO:0000256" key="3">
    <source>
        <dbReference type="ARBA" id="ARBA00012068"/>
    </source>
</evidence>
<keyword evidence="8" id="KW-0057">Aromatic amino acid biosynthesis</keyword>
<keyword evidence="6" id="KW-0560">Oxidoreductase</keyword>
<proteinExistence type="inferred from homology"/>
<keyword evidence="4" id="KW-0827">Tyrosine biosynthesis</keyword>
<dbReference type="SUPFAM" id="SSF51735">
    <property type="entry name" value="NAD(P)-binding Rossmann-fold domains"/>
    <property type="match status" value="1"/>
</dbReference>
<dbReference type="RefSeq" id="WP_206562375.1">
    <property type="nucleotide sequence ID" value="NZ_JAFKCZ010000020.1"/>
</dbReference>
<sequence length="301" mass="32025">MTARIDTTVILGLGLIGGSLARALKARGFSARVIGHGHREASLARGVELGVIDDYTMDLNAALEGADVVVVATPTLVAAGMLERILPLYAGREEAMPVITDVASVKGNLQRAAQGAWGGRMPPRLVLGHPIAGSERSGVEASRADLFRNHRVILTPDADNEPAAVQLVRDMWLATGAEVVDMSVASHDAVLAATSHLPHMLAYALVDALAQSPASDDIFRFAAGGFRDFTRIASSDPVMWRDIAIANREAVLATIDQFSGHLAALRKAVDTQDAEGMLQTFSRAKAARDEFAAMLEARQRN</sequence>
<dbReference type="GO" id="GO:0004665">
    <property type="term" value="F:prephenate dehydrogenase (NADP+) activity"/>
    <property type="evidence" value="ECO:0007669"/>
    <property type="project" value="InterPro"/>
</dbReference>
<dbReference type="PANTHER" id="PTHR21363:SF0">
    <property type="entry name" value="PREPHENATE DEHYDROGENASE [NADP(+)]"/>
    <property type="match status" value="1"/>
</dbReference>
<dbReference type="InterPro" id="IPR003099">
    <property type="entry name" value="Prephen_DH"/>
</dbReference>
<organism evidence="11 12">
    <name type="scientific">Parahaliea mediterranea</name>
    <dbReference type="NCBI Taxonomy" id="651086"/>
    <lineage>
        <taxon>Bacteria</taxon>
        <taxon>Pseudomonadati</taxon>
        <taxon>Pseudomonadota</taxon>
        <taxon>Gammaproteobacteria</taxon>
        <taxon>Cellvibrionales</taxon>
        <taxon>Halieaceae</taxon>
        <taxon>Parahaliea</taxon>
    </lineage>
</organism>
<dbReference type="Gene3D" id="3.40.50.720">
    <property type="entry name" value="NAD(P)-binding Rossmann-like Domain"/>
    <property type="match status" value="1"/>
</dbReference>
<dbReference type="GO" id="GO:0006571">
    <property type="term" value="P:tyrosine biosynthetic process"/>
    <property type="evidence" value="ECO:0007669"/>
    <property type="project" value="UniProtKB-KW"/>
</dbReference>
<dbReference type="PROSITE" id="PS51176">
    <property type="entry name" value="PDH_ADH"/>
    <property type="match status" value="1"/>
</dbReference>
<dbReference type="Gene3D" id="1.10.3660.10">
    <property type="entry name" value="6-phosphogluconate dehydrogenase C-terminal like domain"/>
    <property type="match status" value="1"/>
</dbReference>
<dbReference type="Proteomes" id="UP000664303">
    <property type="component" value="Unassembled WGS sequence"/>
</dbReference>
<dbReference type="EC" id="1.3.1.12" evidence="3"/>
<evidence type="ECO:0000256" key="1">
    <source>
        <dbReference type="ARBA" id="ARBA00005067"/>
    </source>
</evidence>
<gene>
    <name evidence="11" type="ORF">JYP50_20205</name>
</gene>
<evidence type="ECO:0000313" key="11">
    <source>
        <dbReference type="EMBL" id="MBN7798932.1"/>
    </source>
</evidence>
<dbReference type="PANTHER" id="PTHR21363">
    <property type="entry name" value="PREPHENATE DEHYDROGENASE"/>
    <property type="match status" value="1"/>
</dbReference>
<protein>
    <recommendedName>
        <fullName evidence="3">prephenate dehydrogenase</fullName>
        <ecNumber evidence="3">1.3.1.12</ecNumber>
    </recommendedName>
</protein>
<reference evidence="11" key="1">
    <citation type="submission" date="2021-02" db="EMBL/GenBank/DDBJ databases">
        <title>PHA producing bacteria isolated from coastal sediment in Guangdong, Shenzhen.</title>
        <authorList>
            <person name="Zheng W."/>
            <person name="Yu S."/>
            <person name="Huang Y."/>
        </authorList>
    </citation>
    <scope>NUCLEOTIDE SEQUENCE</scope>
    <source>
        <strain evidence="11">TN14-10</strain>
    </source>
</reference>
<evidence type="ECO:0000256" key="7">
    <source>
        <dbReference type="ARBA" id="ARBA00023027"/>
    </source>
</evidence>
<evidence type="ECO:0000256" key="5">
    <source>
        <dbReference type="ARBA" id="ARBA00022605"/>
    </source>
</evidence>
<dbReference type="InterPro" id="IPR036291">
    <property type="entry name" value="NAD(P)-bd_dom_sf"/>
</dbReference>
<comment type="similarity">
    <text evidence="2">Belongs to the prephenate/arogenate dehydrogenase family.</text>
</comment>
<evidence type="ECO:0000259" key="10">
    <source>
        <dbReference type="PROSITE" id="PS51176"/>
    </source>
</evidence>
<dbReference type="InterPro" id="IPR046826">
    <property type="entry name" value="PDH_N"/>
</dbReference>
<dbReference type="Pfam" id="PF02153">
    <property type="entry name" value="PDH_N"/>
    <property type="match status" value="1"/>
</dbReference>
<dbReference type="SUPFAM" id="SSF48179">
    <property type="entry name" value="6-phosphogluconate dehydrogenase C-terminal domain-like"/>
    <property type="match status" value="1"/>
</dbReference>
<evidence type="ECO:0000313" key="12">
    <source>
        <dbReference type="Proteomes" id="UP000664303"/>
    </source>
</evidence>
<dbReference type="AlphaFoldDB" id="A0A939IPD2"/>
<dbReference type="GO" id="GO:0008977">
    <property type="term" value="F:prephenate dehydrogenase (NAD+) activity"/>
    <property type="evidence" value="ECO:0007669"/>
    <property type="project" value="UniProtKB-EC"/>
</dbReference>
<comment type="caution">
    <text evidence="11">The sequence shown here is derived from an EMBL/GenBank/DDBJ whole genome shotgun (WGS) entry which is preliminary data.</text>
</comment>
<dbReference type="InterPro" id="IPR050812">
    <property type="entry name" value="Preph/Arog_dehydrog"/>
</dbReference>
<comment type="pathway">
    <text evidence="1">Amino-acid biosynthesis; L-tyrosine biosynthesis; (4-hydroxyphenyl)pyruvate from prephenate (NAD(+) route): step 1/1.</text>
</comment>
<evidence type="ECO:0000256" key="9">
    <source>
        <dbReference type="ARBA" id="ARBA00049260"/>
    </source>
</evidence>
<keyword evidence="12" id="KW-1185">Reference proteome</keyword>
<keyword evidence="5" id="KW-0028">Amino-acid biosynthesis</keyword>
<dbReference type="InterPro" id="IPR046825">
    <property type="entry name" value="PDH_C"/>
</dbReference>
<evidence type="ECO:0000256" key="8">
    <source>
        <dbReference type="ARBA" id="ARBA00023141"/>
    </source>
</evidence>
<evidence type="ECO:0000256" key="4">
    <source>
        <dbReference type="ARBA" id="ARBA00022498"/>
    </source>
</evidence>
<dbReference type="FunFam" id="3.40.50.720:FF:000208">
    <property type="entry name" value="Prephenate dehydrogenase"/>
    <property type="match status" value="1"/>
</dbReference>
<evidence type="ECO:0000256" key="2">
    <source>
        <dbReference type="ARBA" id="ARBA00007964"/>
    </source>
</evidence>
<dbReference type="GO" id="GO:0070403">
    <property type="term" value="F:NAD+ binding"/>
    <property type="evidence" value="ECO:0007669"/>
    <property type="project" value="InterPro"/>
</dbReference>
<dbReference type="EMBL" id="JAFKCZ010000020">
    <property type="protein sequence ID" value="MBN7798932.1"/>
    <property type="molecule type" value="Genomic_DNA"/>
</dbReference>
<accession>A0A939IPD2</accession>
<evidence type="ECO:0000256" key="6">
    <source>
        <dbReference type="ARBA" id="ARBA00023002"/>
    </source>
</evidence>
<name>A0A939IPD2_9GAMM</name>
<dbReference type="Pfam" id="PF20463">
    <property type="entry name" value="PDH_C"/>
    <property type="match status" value="1"/>
</dbReference>
<keyword evidence="7" id="KW-0520">NAD</keyword>
<comment type="catalytic activity">
    <reaction evidence="9">
        <text>prephenate + NAD(+) = 3-(4-hydroxyphenyl)pyruvate + CO2 + NADH</text>
        <dbReference type="Rhea" id="RHEA:13869"/>
        <dbReference type="ChEBI" id="CHEBI:16526"/>
        <dbReference type="ChEBI" id="CHEBI:29934"/>
        <dbReference type="ChEBI" id="CHEBI:36242"/>
        <dbReference type="ChEBI" id="CHEBI:57540"/>
        <dbReference type="ChEBI" id="CHEBI:57945"/>
        <dbReference type="EC" id="1.3.1.12"/>
    </reaction>
</comment>
<dbReference type="InterPro" id="IPR008927">
    <property type="entry name" value="6-PGluconate_DH-like_C_sf"/>
</dbReference>
<dbReference type="FunFam" id="1.10.3660.10:FF:000003">
    <property type="entry name" value="Prephenate dehydrogenase"/>
    <property type="match status" value="1"/>
</dbReference>